<dbReference type="Proteomes" id="UP000828048">
    <property type="component" value="Chromosome 1"/>
</dbReference>
<sequence length="580" mass="64602">MLNTVTNFNRCSPTATLVQIPNYFTLSKQTIINLLKKCSSLKQLESAYAVMIKTNANQDNFLANQFISIACSTFRRIDYAVLATTQMGNPNGFVYNAIIRGFIHCSSFPIQGLLLYLEMLRKQICPTSYTFASIVKGCTLISGLELGEAVHAHVWKFGFASNLYVQTALIDFYSNSCRIVETRQVFDEMPERDVFAWTTMIMAYVRAGDLHSARRLFDEMPERNTASWNTMVDGYAGVGDIEAATVLFNEMPKRDLISWTTMINCYAQNKHYIEALAVFNEMKSQGISPDEVTMATVISACAHIGALDLGKEIQLYVMQNGFDLDVYLGSALIDMYAKCGSLDRALVVFFKLREKNLFCWNSVIEGLAVHGYAQESLAMFGRMEKENIKPNGVTFISVLSACTHAGLVEEGRKRFLSMSNDYSIPPEIQHYGCMVDLLGKAGLLEDALELIEGMPMEPNSVIWGALLGGCKLQKNLDVAQIAVQKLMTLEPNNSGYYTLLINMYAEANRWSEVAKVRSNMKVLGVEKTCPGSSWIEIDSSVHLFAASDKSHQCLGKIYVTLGALDEHLKLVNHQSEGGVM</sequence>
<name>A0ACB7XNK7_9ERIC</name>
<accession>A0ACB7XNK7</accession>
<evidence type="ECO:0000313" key="2">
    <source>
        <dbReference type="Proteomes" id="UP000828048"/>
    </source>
</evidence>
<comment type="caution">
    <text evidence="1">The sequence shown here is derived from an EMBL/GenBank/DDBJ whole genome shotgun (WGS) entry which is preliminary data.</text>
</comment>
<keyword evidence="2" id="KW-1185">Reference proteome</keyword>
<evidence type="ECO:0000313" key="1">
    <source>
        <dbReference type="EMBL" id="KAH7842394.1"/>
    </source>
</evidence>
<organism evidence="1 2">
    <name type="scientific">Vaccinium darrowii</name>
    <dbReference type="NCBI Taxonomy" id="229202"/>
    <lineage>
        <taxon>Eukaryota</taxon>
        <taxon>Viridiplantae</taxon>
        <taxon>Streptophyta</taxon>
        <taxon>Embryophyta</taxon>
        <taxon>Tracheophyta</taxon>
        <taxon>Spermatophyta</taxon>
        <taxon>Magnoliopsida</taxon>
        <taxon>eudicotyledons</taxon>
        <taxon>Gunneridae</taxon>
        <taxon>Pentapetalae</taxon>
        <taxon>asterids</taxon>
        <taxon>Ericales</taxon>
        <taxon>Ericaceae</taxon>
        <taxon>Vaccinioideae</taxon>
        <taxon>Vaccinieae</taxon>
        <taxon>Vaccinium</taxon>
    </lineage>
</organism>
<reference evidence="1 2" key="1">
    <citation type="journal article" date="2021" name="Hortic Res">
        <title>High-quality reference genome and annotation aids understanding of berry development for evergreen blueberry (Vaccinium darrowii).</title>
        <authorList>
            <person name="Yu J."/>
            <person name="Hulse-Kemp A.M."/>
            <person name="Babiker E."/>
            <person name="Staton M."/>
        </authorList>
    </citation>
    <scope>NUCLEOTIDE SEQUENCE [LARGE SCALE GENOMIC DNA]</scope>
    <source>
        <strain evidence="2">cv. NJ 8807/NJ 8810</strain>
        <tissue evidence="1">Young leaf</tissue>
    </source>
</reference>
<dbReference type="EMBL" id="CM037151">
    <property type="protein sequence ID" value="KAH7842394.1"/>
    <property type="molecule type" value="Genomic_DNA"/>
</dbReference>
<protein>
    <submittedName>
        <fullName evidence="1">Uncharacterized protein</fullName>
    </submittedName>
</protein>
<proteinExistence type="predicted"/>
<gene>
    <name evidence="1" type="ORF">Vadar_004817</name>
</gene>